<dbReference type="Gene3D" id="3.30.160.20">
    <property type="match status" value="1"/>
</dbReference>
<keyword evidence="12" id="KW-1185">Reference proteome</keyword>
<keyword evidence="8" id="KW-0479">Metal-binding</keyword>
<dbReference type="NCBIfam" id="TIGR02191">
    <property type="entry name" value="RNaseIII"/>
    <property type="match status" value="1"/>
</dbReference>
<evidence type="ECO:0000256" key="4">
    <source>
        <dbReference type="ARBA" id="ARBA00022722"/>
    </source>
</evidence>
<keyword evidence="8" id="KW-0963">Cytoplasm</keyword>
<comment type="cofactor">
    <cofactor evidence="8">
        <name>Mg(2+)</name>
        <dbReference type="ChEBI" id="CHEBI:18420"/>
    </cofactor>
</comment>
<feature type="domain" description="RNase III" evidence="10">
    <location>
        <begin position="4"/>
        <end position="127"/>
    </location>
</feature>
<dbReference type="SUPFAM" id="SSF54768">
    <property type="entry name" value="dsRNA-binding domain-like"/>
    <property type="match status" value="1"/>
</dbReference>
<evidence type="ECO:0000256" key="3">
    <source>
        <dbReference type="ARBA" id="ARBA00022664"/>
    </source>
</evidence>
<comment type="caution">
    <text evidence="11">The sequence shown here is derived from an EMBL/GenBank/DDBJ whole genome shotgun (WGS) entry which is preliminary data.</text>
</comment>
<dbReference type="InterPro" id="IPR036389">
    <property type="entry name" value="RNase_III_sf"/>
</dbReference>
<dbReference type="SMART" id="SM00535">
    <property type="entry name" value="RIBOc"/>
    <property type="match status" value="1"/>
</dbReference>
<dbReference type="Gene3D" id="1.10.1520.10">
    <property type="entry name" value="Ribonuclease III domain"/>
    <property type="match status" value="1"/>
</dbReference>
<keyword evidence="8" id="KW-0699">rRNA-binding</keyword>
<keyword evidence="8" id="KW-0819">tRNA processing</keyword>
<proteinExistence type="inferred from homology"/>
<comment type="subunit">
    <text evidence="8">Homodimer.</text>
</comment>
<dbReference type="PROSITE" id="PS00517">
    <property type="entry name" value="RNASE_3_1"/>
    <property type="match status" value="1"/>
</dbReference>
<dbReference type="PANTHER" id="PTHR11207:SF0">
    <property type="entry name" value="RIBONUCLEASE 3"/>
    <property type="match status" value="1"/>
</dbReference>
<dbReference type="CDD" id="cd00593">
    <property type="entry name" value="RIBOc"/>
    <property type="match status" value="1"/>
</dbReference>
<feature type="active site" evidence="8">
    <location>
        <position position="116"/>
    </location>
</feature>
<reference evidence="11 12" key="1">
    <citation type="submission" date="2012-09" db="EMBL/GenBank/DDBJ databases">
        <title>Genome Sequence of alkane-degrading Bacterium Alcanivorax venustensis ISO4.</title>
        <authorList>
            <person name="Lai Q."/>
            <person name="Shao Z."/>
        </authorList>
    </citation>
    <scope>NUCLEOTIDE SEQUENCE [LARGE SCALE GENOMIC DNA]</scope>
    <source>
        <strain evidence="11 12">ISO4</strain>
    </source>
</reference>
<dbReference type="InterPro" id="IPR000999">
    <property type="entry name" value="RNase_III_dom"/>
</dbReference>
<evidence type="ECO:0000313" key="11">
    <source>
        <dbReference type="EMBL" id="MBF5054214.1"/>
    </source>
</evidence>
<feature type="domain" description="DRBM" evidence="9">
    <location>
        <begin position="154"/>
        <end position="224"/>
    </location>
</feature>
<dbReference type="SMART" id="SM00358">
    <property type="entry name" value="DSRM"/>
    <property type="match status" value="1"/>
</dbReference>
<comment type="catalytic activity">
    <reaction evidence="1 8">
        <text>Endonucleolytic cleavage to 5'-phosphomonoester.</text>
        <dbReference type="EC" id="3.1.26.3"/>
    </reaction>
</comment>
<dbReference type="PROSITE" id="PS50137">
    <property type="entry name" value="DS_RBD"/>
    <property type="match status" value="1"/>
</dbReference>
<dbReference type="EMBL" id="ARXR01000033">
    <property type="protein sequence ID" value="MBF5054214.1"/>
    <property type="molecule type" value="Genomic_DNA"/>
</dbReference>
<dbReference type="EC" id="3.1.26.3" evidence="8"/>
<feature type="binding site" evidence="8">
    <location>
        <position position="113"/>
    </location>
    <ligand>
        <name>Mg(2+)</name>
        <dbReference type="ChEBI" id="CHEBI:18420"/>
    </ligand>
</feature>
<feature type="binding site" evidence="8">
    <location>
        <position position="116"/>
    </location>
    <ligand>
        <name>Mg(2+)</name>
        <dbReference type="ChEBI" id="CHEBI:18420"/>
    </ligand>
</feature>
<name>A0ABS0AJ92_9GAMM</name>
<comment type="function">
    <text evidence="8">Digests double-stranded RNA. Involved in the processing of primary rRNA transcript to yield the immediate precursors to the large and small rRNAs (23S and 16S). Processes some mRNAs, and tRNAs when they are encoded in the rRNA operon. Processes pre-crRNA and tracrRNA of type II CRISPR loci if present in the organism.</text>
</comment>
<keyword evidence="3 8" id="KW-0507">mRNA processing</keyword>
<evidence type="ECO:0000256" key="8">
    <source>
        <dbReference type="HAMAP-Rule" id="MF_00104"/>
    </source>
</evidence>
<dbReference type="Proteomes" id="UP000644441">
    <property type="component" value="Unassembled WGS sequence"/>
</dbReference>
<evidence type="ECO:0000256" key="7">
    <source>
        <dbReference type="ARBA" id="ARBA00022884"/>
    </source>
</evidence>
<dbReference type="PROSITE" id="PS50142">
    <property type="entry name" value="RNASE_3_2"/>
    <property type="match status" value="1"/>
</dbReference>
<dbReference type="CDD" id="cd10845">
    <property type="entry name" value="DSRM_RNAse_III_family"/>
    <property type="match status" value="1"/>
</dbReference>
<comment type="subcellular location">
    <subcellularLocation>
        <location evidence="8">Cytoplasm</location>
    </subcellularLocation>
</comment>
<dbReference type="RefSeq" id="WP_194856645.1">
    <property type="nucleotide sequence ID" value="NZ_ARXR01000033.1"/>
</dbReference>
<gene>
    <name evidence="8" type="primary">rnc</name>
    <name evidence="11" type="ORF">ISO4_02816</name>
</gene>
<keyword evidence="8" id="KW-0460">Magnesium</keyword>
<organism evidence="11 12">
    <name type="scientific">Alloalcanivorax venustensis ISO4</name>
    <dbReference type="NCBI Taxonomy" id="1177184"/>
    <lineage>
        <taxon>Bacteria</taxon>
        <taxon>Pseudomonadati</taxon>
        <taxon>Pseudomonadota</taxon>
        <taxon>Gammaproteobacteria</taxon>
        <taxon>Oceanospirillales</taxon>
        <taxon>Alcanivoracaceae</taxon>
        <taxon>Alloalcanivorax</taxon>
    </lineage>
</organism>
<evidence type="ECO:0000256" key="5">
    <source>
        <dbReference type="ARBA" id="ARBA00022759"/>
    </source>
</evidence>
<keyword evidence="6 8" id="KW-0378">Hydrolase</keyword>
<evidence type="ECO:0000256" key="1">
    <source>
        <dbReference type="ARBA" id="ARBA00000109"/>
    </source>
</evidence>
<dbReference type="GeneID" id="99766304"/>
<dbReference type="Pfam" id="PF14622">
    <property type="entry name" value="Ribonucleas_3_3"/>
    <property type="match status" value="1"/>
</dbReference>
<protein>
    <recommendedName>
        <fullName evidence="8">Ribonuclease 3</fullName>
        <ecNumber evidence="8">3.1.26.3</ecNumber>
    </recommendedName>
    <alternativeName>
        <fullName evidence="8">Ribonuclease III</fullName>
        <shortName evidence="8">RNase III</shortName>
    </alternativeName>
</protein>
<dbReference type="SUPFAM" id="SSF69065">
    <property type="entry name" value="RNase III domain-like"/>
    <property type="match status" value="1"/>
</dbReference>
<evidence type="ECO:0000256" key="2">
    <source>
        <dbReference type="ARBA" id="ARBA00010183"/>
    </source>
</evidence>
<keyword evidence="7 8" id="KW-0694">RNA-binding</keyword>
<evidence type="ECO:0000256" key="6">
    <source>
        <dbReference type="ARBA" id="ARBA00022801"/>
    </source>
</evidence>
<keyword evidence="8" id="KW-0698">rRNA processing</keyword>
<feature type="binding site" evidence="8">
    <location>
        <position position="40"/>
    </location>
    <ligand>
        <name>Mg(2+)</name>
        <dbReference type="ChEBI" id="CHEBI:18420"/>
    </ligand>
</feature>
<dbReference type="InterPro" id="IPR011907">
    <property type="entry name" value="RNase_III"/>
</dbReference>
<evidence type="ECO:0000259" key="9">
    <source>
        <dbReference type="PROSITE" id="PS50137"/>
    </source>
</evidence>
<comment type="similarity">
    <text evidence="2">Belongs to the ribonuclease III family.</text>
</comment>
<keyword evidence="4 8" id="KW-0540">Nuclease</keyword>
<dbReference type="Pfam" id="PF00035">
    <property type="entry name" value="dsrm"/>
    <property type="match status" value="1"/>
</dbReference>
<dbReference type="HAMAP" id="MF_00104">
    <property type="entry name" value="RNase_III"/>
    <property type="match status" value="1"/>
</dbReference>
<evidence type="ECO:0000313" key="12">
    <source>
        <dbReference type="Proteomes" id="UP000644441"/>
    </source>
</evidence>
<dbReference type="InterPro" id="IPR014720">
    <property type="entry name" value="dsRBD_dom"/>
</dbReference>
<sequence>MDDLDRLTRRLGYQFKDPALLQLALSHRSVSRRRNNERLEFLGDSQLSLIISSEIFHRFPEAAEGQLTRMRAFLVRGQTLAEVARELGVGEYLILGGGELKSGGNRRDSILADALEALIGAIVIDGGEDACRDVVLKWFADRLEQISPQSVRKDAKTRLQEWLQARKHELPAYEVLSVTGQAPKQTFEVACSLPDLSRQFTASGASRRRAEQQAAEQALDWLEQSA</sequence>
<keyword evidence="5 8" id="KW-0255">Endonuclease</keyword>
<dbReference type="PANTHER" id="PTHR11207">
    <property type="entry name" value="RIBONUCLEASE III"/>
    <property type="match status" value="1"/>
</dbReference>
<accession>A0ABS0AJ92</accession>
<evidence type="ECO:0000259" key="10">
    <source>
        <dbReference type="PROSITE" id="PS50142"/>
    </source>
</evidence>
<feature type="active site" evidence="8">
    <location>
        <position position="44"/>
    </location>
</feature>